<gene>
    <name evidence="1" type="ORF">THII_2924</name>
</gene>
<evidence type="ECO:0000313" key="1">
    <source>
        <dbReference type="EMBL" id="BAP57221.1"/>
    </source>
</evidence>
<protein>
    <submittedName>
        <fullName evidence="1">Uncharacterized protein</fullName>
    </submittedName>
</protein>
<reference evidence="1 2" key="1">
    <citation type="journal article" date="2014" name="ISME J.">
        <title>Ecophysiology of Thioploca ingrica as revealed by the complete genome sequence supplemented with proteomic evidence.</title>
        <authorList>
            <person name="Kojima H."/>
            <person name="Ogura Y."/>
            <person name="Yamamoto N."/>
            <person name="Togashi T."/>
            <person name="Mori H."/>
            <person name="Watanabe T."/>
            <person name="Nemoto F."/>
            <person name="Kurokawa K."/>
            <person name="Hayashi T."/>
            <person name="Fukui M."/>
        </authorList>
    </citation>
    <scope>NUCLEOTIDE SEQUENCE [LARGE SCALE GENOMIC DNA]</scope>
</reference>
<organism evidence="1 2">
    <name type="scientific">Thioploca ingrica</name>
    <dbReference type="NCBI Taxonomy" id="40754"/>
    <lineage>
        <taxon>Bacteria</taxon>
        <taxon>Pseudomonadati</taxon>
        <taxon>Pseudomonadota</taxon>
        <taxon>Gammaproteobacteria</taxon>
        <taxon>Thiotrichales</taxon>
        <taxon>Thiotrichaceae</taxon>
        <taxon>Thioploca</taxon>
    </lineage>
</organism>
<dbReference type="AlphaFoldDB" id="A0A090BVP6"/>
<accession>A0A090BVP6</accession>
<dbReference type="HOGENOM" id="CLU_1142177_0_0_6"/>
<evidence type="ECO:0000313" key="2">
    <source>
        <dbReference type="Proteomes" id="UP000031623"/>
    </source>
</evidence>
<dbReference type="STRING" id="40754.THII_2924"/>
<keyword evidence="2" id="KW-1185">Reference proteome</keyword>
<dbReference type="EMBL" id="AP014633">
    <property type="protein sequence ID" value="BAP57221.1"/>
    <property type="molecule type" value="Genomic_DNA"/>
</dbReference>
<proteinExistence type="predicted"/>
<name>A0A090BVP6_9GAMM</name>
<dbReference type="Proteomes" id="UP000031623">
    <property type="component" value="Chromosome"/>
</dbReference>
<sequence length="243" mass="27886">MKFCEYKEKIMIKQQKSQKIFKYVLENAKDVTDTFDIDLGNIPQDVVDSRRQAEPHIQNVRQLMENKILTPDTNLSNVNLGLIDMAVWAKVYGEPIREALKSGNVVAVDGTPLLQSQRFLTTQVFACAIGTLTYRDPLTLNAQVVKTQANQELFQNKEATKRHIEEIERLSSSRSWPATFMEYKERQTGYNHHAKYVLIDGPLITQNLLTQAEGRELYTQMLGVKKKLEKPSIFLLLKIMIPT</sequence>
<dbReference type="KEGG" id="tig:THII_2924"/>